<evidence type="ECO:0000313" key="1">
    <source>
        <dbReference type="EMBL" id="KAJ7515759.1"/>
    </source>
</evidence>
<dbReference type="EMBL" id="CM055113">
    <property type="protein sequence ID" value="KAJ7515759.1"/>
    <property type="molecule type" value="Genomic_DNA"/>
</dbReference>
<gene>
    <name evidence="1" type="ORF">O6H91_22G026700</name>
</gene>
<comment type="caution">
    <text evidence="1">The sequence shown here is derived from an EMBL/GenBank/DDBJ whole genome shotgun (WGS) entry which is preliminary data.</text>
</comment>
<sequence>MRTRRANYPTPSDGITFNIRPIFRKRPQLVMKDINDRPKKMNRVTRLKNDSNDGINALSDDLLIAIITCVGSTASSPADLVNAMLTCRRFCAAATHPLVLARAAVPAIEVKARAWSEGAHRFLKKCAGAGNIEACYMLGMIRFYCLGYRGAGASLMSKAAMVAHTSALHSLAIIQFNGSGGIRKDKDLKAGMILCAKAAALGHVDAIRELGHCLQDGYGVLQNVVEGRRLLLEANAREAAAAVVASPRSFVQSVLQTMANPLRLTCPHHSFPFHSVLNKAQVIQRALLDHSGNFVSIGADRRPIFRFLHNGACSLLSDFGCNLPPPKLHAANRFLVDWFSLHPPSCGLRLCSHGNCGRLETRKHEFRRCSACGSVNYCSRACQALDWKVRHKYHCRPVVDWEARQVHGANL</sequence>
<reference evidence="2" key="1">
    <citation type="journal article" date="2024" name="Proc. Natl. Acad. Sci. U.S.A.">
        <title>Extraordinary preservation of gene collinearity over three hundred million years revealed in homosporous lycophytes.</title>
        <authorList>
            <person name="Li C."/>
            <person name="Wickell D."/>
            <person name="Kuo L.Y."/>
            <person name="Chen X."/>
            <person name="Nie B."/>
            <person name="Liao X."/>
            <person name="Peng D."/>
            <person name="Ji J."/>
            <person name="Jenkins J."/>
            <person name="Williams M."/>
            <person name="Shu S."/>
            <person name="Plott C."/>
            <person name="Barry K."/>
            <person name="Rajasekar S."/>
            <person name="Grimwood J."/>
            <person name="Han X."/>
            <person name="Sun S."/>
            <person name="Hou Z."/>
            <person name="He W."/>
            <person name="Dai G."/>
            <person name="Sun C."/>
            <person name="Schmutz J."/>
            <person name="Leebens-Mack J.H."/>
            <person name="Li F.W."/>
            <person name="Wang L."/>
        </authorList>
    </citation>
    <scope>NUCLEOTIDE SEQUENCE [LARGE SCALE GENOMIC DNA]</scope>
    <source>
        <strain evidence="2">cv. PW_Plant_1</strain>
    </source>
</reference>
<proteinExistence type="predicted"/>
<keyword evidence="2" id="KW-1185">Reference proteome</keyword>
<accession>A0ACC2ADX4</accession>
<protein>
    <submittedName>
        <fullName evidence="1">Uncharacterized protein</fullName>
    </submittedName>
</protein>
<evidence type="ECO:0000313" key="2">
    <source>
        <dbReference type="Proteomes" id="UP001162992"/>
    </source>
</evidence>
<dbReference type="Proteomes" id="UP001162992">
    <property type="component" value="Chromosome 22"/>
</dbReference>
<organism evidence="1 2">
    <name type="scientific">Diphasiastrum complanatum</name>
    <name type="common">Issler's clubmoss</name>
    <name type="synonym">Lycopodium complanatum</name>
    <dbReference type="NCBI Taxonomy" id="34168"/>
    <lineage>
        <taxon>Eukaryota</taxon>
        <taxon>Viridiplantae</taxon>
        <taxon>Streptophyta</taxon>
        <taxon>Embryophyta</taxon>
        <taxon>Tracheophyta</taxon>
        <taxon>Lycopodiopsida</taxon>
        <taxon>Lycopodiales</taxon>
        <taxon>Lycopodiaceae</taxon>
        <taxon>Lycopodioideae</taxon>
        <taxon>Diphasiastrum</taxon>
    </lineage>
</organism>
<name>A0ACC2ADX4_DIPCM</name>